<name>A0A378JBB3_9GAMM</name>
<dbReference type="RefSeq" id="WP_058497570.1">
    <property type="nucleotide sequence ID" value="NZ_CAAAHW010000009.1"/>
</dbReference>
<evidence type="ECO:0000313" key="4">
    <source>
        <dbReference type="EMBL" id="STX44749.1"/>
    </source>
</evidence>
<evidence type="ECO:0000256" key="1">
    <source>
        <dbReference type="SAM" id="SignalP"/>
    </source>
</evidence>
<evidence type="ECO:0000313" key="5">
    <source>
        <dbReference type="Proteomes" id="UP000054691"/>
    </source>
</evidence>
<reference evidence="4 6" key="2">
    <citation type="submission" date="2018-06" db="EMBL/GenBank/DDBJ databases">
        <authorList>
            <consortium name="Pathogen Informatics"/>
            <person name="Doyle S."/>
        </authorList>
    </citation>
    <scope>NUCLEOTIDE SEQUENCE [LARGE SCALE GENOMIC DNA]</scope>
    <source>
        <strain evidence="4 6">NCTC12388</strain>
    </source>
</reference>
<dbReference type="InterPro" id="IPR036761">
    <property type="entry name" value="TTHA0802/YceI-like_sf"/>
</dbReference>
<keyword evidence="1" id="KW-0732">Signal</keyword>
<protein>
    <submittedName>
        <fullName evidence="4">Polyprenyl-pyrophosphate binding protein</fullName>
    </submittedName>
</protein>
<dbReference type="EMBL" id="UGOB01000001">
    <property type="protein sequence ID" value="STX44749.1"/>
    <property type="molecule type" value="Genomic_DNA"/>
</dbReference>
<evidence type="ECO:0000313" key="3">
    <source>
        <dbReference type="EMBL" id="KTD15687.1"/>
    </source>
</evidence>
<evidence type="ECO:0000259" key="2">
    <source>
        <dbReference type="SMART" id="SM00867"/>
    </source>
</evidence>
<dbReference type="Gene3D" id="2.40.128.110">
    <property type="entry name" value="Lipid/polyisoprenoid-binding, YceI-like"/>
    <property type="match status" value="1"/>
</dbReference>
<dbReference type="Proteomes" id="UP000254476">
    <property type="component" value="Unassembled WGS sequence"/>
</dbReference>
<accession>A0A378JBB3</accession>
<dbReference type="OrthoDB" id="9811006at2"/>
<dbReference type="Pfam" id="PF04264">
    <property type="entry name" value="YceI"/>
    <property type="match status" value="1"/>
</dbReference>
<proteinExistence type="predicted"/>
<dbReference type="SUPFAM" id="SSF101874">
    <property type="entry name" value="YceI-like"/>
    <property type="match status" value="1"/>
</dbReference>
<organism evidence="4 6">
    <name type="scientific">Legionella gratiana</name>
    <dbReference type="NCBI Taxonomy" id="45066"/>
    <lineage>
        <taxon>Bacteria</taxon>
        <taxon>Pseudomonadati</taxon>
        <taxon>Pseudomonadota</taxon>
        <taxon>Gammaproteobacteria</taxon>
        <taxon>Legionellales</taxon>
        <taxon>Legionellaceae</taxon>
        <taxon>Legionella</taxon>
    </lineage>
</organism>
<feature type="domain" description="Lipid/polyisoprenoid-binding YceI-like" evidence="2">
    <location>
        <begin position="27"/>
        <end position="190"/>
    </location>
</feature>
<gene>
    <name evidence="4" type="primary">yceI_1</name>
    <name evidence="3" type="synonym">yceI</name>
    <name evidence="3" type="ORF">Lgra_0353</name>
    <name evidence="4" type="ORF">NCTC12388_01700</name>
</gene>
<dbReference type="PANTHER" id="PTHR34406:SF1">
    <property type="entry name" value="PROTEIN YCEI"/>
    <property type="match status" value="1"/>
</dbReference>
<dbReference type="Proteomes" id="UP000054691">
    <property type="component" value="Unassembled WGS sequence"/>
</dbReference>
<sequence>MKQLAKYFSLFILLIIYSFQVNAAPETFILDNKHTYVLWSIEHLGFSTQYGKWYASGKLILDQDNPSQSKVDVTINVADMVTGVPELDEHLKSKLFFDTKQFPTATFVSNKVTPTGKDTATVDGTLTLRGVSRPVVLQVTLNKQGMNPINNKMSAGFTATTAIKRSDFGINAFLPALSDTVNIKIGAEAYLDKKAG</sequence>
<dbReference type="EMBL" id="LNYE01000003">
    <property type="protein sequence ID" value="KTD15687.1"/>
    <property type="molecule type" value="Genomic_DNA"/>
</dbReference>
<feature type="signal peptide" evidence="1">
    <location>
        <begin position="1"/>
        <end position="23"/>
    </location>
</feature>
<reference evidence="3 5" key="1">
    <citation type="submission" date="2015-11" db="EMBL/GenBank/DDBJ databases">
        <title>Genomic analysis of 38 Legionella species identifies large and diverse effector repertoires.</title>
        <authorList>
            <person name="Burstein D."/>
            <person name="Amaro F."/>
            <person name="Zusman T."/>
            <person name="Lifshitz Z."/>
            <person name="Cohen O."/>
            <person name="Gilbert J.A."/>
            <person name="Pupko T."/>
            <person name="Shuman H.A."/>
            <person name="Segal G."/>
        </authorList>
    </citation>
    <scope>NUCLEOTIDE SEQUENCE [LARGE SCALE GENOMIC DNA]</scope>
    <source>
        <strain evidence="3 5">Lyon 8420412</strain>
    </source>
</reference>
<dbReference type="PANTHER" id="PTHR34406">
    <property type="entry name" value="PROTEIN YCEI"/>
    <property type="match status" value="1"/>
</dbReference>
<keyword evidence="5" id="KW-1185">Reference proteome</keyword>
<dbReference type="InterPro" id="IPR007372">
    <property type="entry name" value="Lipid/polyisoprenoid-bd_YceI"/>
</dbReference>
<dbReference type="STRING" id="45066.Lgra_0353"/>
<dbReference type="AlphaFoldDB" id="A0A378JBB3"/>
<feature type="chain" id="PRO_5016871151" evidence="1">
    <location>
        <begin position="24"/>
        <end position="196"/>
    </location>
</feature>
<evidence type="ECO:0000313" key="6">
    <source>
        <dbReference type="Proteomes" id="UP000254476"/>
    </source>
</evidence>
<dbReference type="SMART" id="SM00867">
    <property type="entry name" value="YceI"/>
    <property type="match status" value="1"/>
</dbReference>